<dbReference type="RefSeq" id="WP_088988563.1">
    <property type="nucleotide sequence ID" value="NZ_LT607409.1"/>
</dbReference>
<name>A0A1C4X2L6_9ACTN</name>
<dbReference type="InterPro" id="IPR017517">
    <property type="entry name" value="Maleyloyr_isom"/>
</dbReference>
<evidence type="ECO:0000313" key="2">
    <source>
        <dbReference type="EMBL" id="SCF02727.1"/>
    </source>
</evidence>
<reference evidence="3" key="1">
    <citation type="submission" date="2016-06" db="EMBL/GenBank/DDBJ databases">
        <authorList>
            <person name="Varghese N."/>
            <person name="Submissions Spin"/>
        </authorList>
    </citation>
    <scope>NUCLEOTIDE SEQUENCE [LARGE SCALE GENOMIC DNA]</scope>
    <source>
        <strain evidence="3">DSM 45160</strain>
    </source>
</reference>
<evidence type="ECO:0000259" key="1">
    <source>
        <dbReference type="Pfam" id="PF11716"/>
    </source>
</evidence>
<dbReference type="InterPro" id="IPR034660">
    <property type="entry name" value="DinB/YfiT-like"/>
</dbReference>
<accession>A0A1C4X2L6</accession>
<dbReference type="EMBL" id="LT607409">
    <property type="protein sequence ID" value="SCF02727.1"/>
    <property type="molecule type" value="Genomic_DNA"/>
</dbReference>
<protein>
    <submittedName>
        <fullName evidence="2">TIGR03086 family protein</fullName>
    </submittedName>
</protein>
<dbReference type="Pfam" id="PF11716">
    <property type="entry name" value="MDMPI_N"/>
    <property type="match status" value="1"/>
</dbReference>
<gene>
    <name evidence="2" type="ORF">GA0070612_3145</name>
</gene>
<sequence>MSEMAAVQWRIVLDEAHRALRTAVEGVPADAWDRPTPCDRWTVTQVLQHATGDQLAFAAAIVGGPGPAEDPFAPSGRIEGDKMVDLRAALDASARAWASVADDNPQVPTPLPQGKLPAHVGAVACALDAAVHAWDIATATGQPSPLGDDLTRPLLVVARQIVEPLRNYGAYAPAITTGPEADEASVLLAYLGRDPQWSAGKR</sequence>
<dbReference type="GO" id="GO:0046872">
    <property type="term" value="F:metal ion binding"/>
    <property type="evidence" value="ECO:0007669"/>
    <property type="project" value="InterPro"/>
</dbReference>
<dbReference type="SUPFAM" id="SSF109854">
    <property type="entry name" value="DinB/YfiT-like putative metalloenzymes"/>
    <property type="match status" value="1"/>
</dbReference>
<dbReference type="NCBIfam" id="TIGR03083">
    <property type="entry name" value="maleylpyruvate isomerase family mycothiol-dependent enzyme"/>
    <property type="match status" value="1"/>
</dbReference>
<dbReference type="Gene3D" id="1.20.120.450">
    <property type="entry name" value="dinb family like domain"/>
    <property type="match status" value="1"/>
</dbReference>
<dbReference type="NCBIfam" id="TIGR03086">
    <property type="entry name" value="TIGR03086 family metal-binding protein"/>
    <property type="match status" value="1"/>
</dbReference>
<proteinExistence type="predicted"/>
<evidence type="ECO:0000313" key="3">
    <source>
        <dbReference type="Proteomes" id="UP000198224"/>
    </source>
</evidence>
<dbReference type="Proteomes" id="UP000198224">
    <property type="component" value="Chromosome I"/>
</dbReference>
<feature type="domain" description="Mycothiol-dependent maleylpyruvate isomerase metal-binding" evidence="1">
    <location>
        <begin position="13"/>
        <end position="137"/>
    </location>
</feature>
<dbReference type="InterPro" id="IPR017520">
    <property type="entry name" value="CHP03086"/>
</dbReference>
<dbReference type="InterPro" id="IPR024344">
    <property type="entry name" value="MDMPI_metal-binding"/>
</dbReference>
<dbReference type="AlphaFoldDB" id="A0A1C4X2L6"/>
<organism evidence="2 3">
    <name type="scientific">Micromonospora chokoriensis</name>
    <dbReference type="NCBI Taxonomy" id="356851"/>
    <lineage>
        <taxon>Bacteria</taxon>
        <taxon>Bacillati</taxon>
        <taxon>Actinomycetota</taxon>
        <taxon>Actinomycetes</taxon>
        <taxon>Micromonosporales</taxon>
        <taxon>Micromonosporaceae</taxon>
        <taxon>Micromonospora</taxon>
    </lineage>
</organism>
<keyword evidence="3" id="KW-1185">Reference proteome</keyword>